<dbReference type="Proteomes" id="UP000040453">
    <property type="component" value="Unassembled WGS sequence"/>
</dbReference>
<accession>A0A0A1MBC0</accession>
<dbReference type="EMBL" id="CDGG01000001">
    <property type="protein sequence ID" value="CEI80313.1"/>
    <property type="molecule type" value="Genomic_DNA"/>
</dbReference>
<dbReference type="STRING" id="545501.BN997_00116"/>
<evidence type="ECO:0000313" key="2">
    <source>
        <dbReference type="Proteomes" id="UP000040453"/>
    </source>
</evidence>
<sequence length="38" mass="4547">MKVSENSITPMSSQFINKKLAKYKIYMFIFLQMGKTLW</sequence>
<name>A0A0A1MBC0_9BACI</name>
<gene>
    <name evidence="1" type="ORF">BN997_00116</name>
</gene>
<protein>
    <submittedName>
        <fullName evidence="1">Uncharacterized protein</fullName>
    </submittedName>
</protein>
<reference evidence="1 2" key="1">
    <citation type="submission" date="2014-11" db="EMBL/GenBank/DDBJ databases">
        <authorList>
            <person name="Urmite Genomes Urmite Genomes"/>
        </authorList>
    </citation>
    <scope>NUCLEOTIDE SEQUENCE [LARGE SCALE GENOMIC DNA]</scope>
    <source>
        <strain evidence="1 2">Oc5</strain>
    </source>
</reference>
<dbReference type="AlphaFoldDB" id="A0A0A1MBC0"/>
<keyword evidence="2" id="KW-1185">Reference proteome</keyword>
<proteinExistence type="predicted"/>
<evidence type="ECO:0000313" key="1">
    <source>
        <dbReference type="EMBL" id="CEI80313.1"/>
    </source>
</evidence>
<organism evidence="1 2">
    <name type="scientific">Oceanobacillus oncorhynchi</name>
    <dbReference type="NCBI Taxonomy" id="545501"/>
    <lineage>
        <taxon>Bacteria</taxon>
        <taxon>Bacillati</taxon>
        <taxon>Bacillota</taxon>
        <taxon>Bacilli</taxon>
        <taxon>Bacillales</taxon>
        <taxon>Bacillaceae</taxon>
        <taxon>Oceanobacillus</taxon>
    </lineage>
</organism>